<keyword evidence="2" id="KW-1185">Reference proteome</keyword>
<gene>
    <name evidence="1" type="ORF">OHJ16_01510</name>
</gene>
<dbReference type="Proteomes" id="UP001072034">
    <property type="component" value="Unassembled WGS sequence"/>
</dbReference>
<organism evidence="1 2">
    <name type="scientific">Actinomyces israelii</name>
    <dbReference type="NCBI Taxonomy" id="1659"/>
    <lineage>
        <taxon>Bacteria</taxon>
        <taxon>Bacillati</taxon>
        <taxon>Actinomycetota</taxon>
        <taxon>Actinomycetes</taxon>
        <taxon>Actinomycetales</taxon>
        <taxon>Actinomycetaceae</taxon>
        <taxon>Actinomyces</taxon>
    </lineage>
</organism>
<proteinExistence type="predicted"/>
<comment type="caution">
    <text evidence="1">The sequence shown here is derived from an EMBL/GenBank/DDBJ whole genome shotgun (WGS) entry which is preliminary data.</text>
</comment>
<reference evidence="1" key="1">
    <citation type="submission" date="2022-10" db="EMBL/GenBank/DDBJ databases">
        <title>Genome sequence of Actinomyces israelii ATCC 10048.</title>
        <authorList>
            <person name="Watt R.M."/>
            <person name="Tong W.M."/>
        </authorList>
    </citation>
    <scope>NUCLEOTIDE SEQUENCE</scope>
    <source>
        <strain evidence="1">ATCC 10048</strain>
    </source>
</reference>
<dbReference type="EMBL" id="JAPTMY010000002">
    <property type="protein sequence ID" value="MCZ0856728.1"/>
    <property type="molecule type" value="Genomic_DNA"/>
</dbReference>
<evidence type="ECO:0000313" key="2">
    <source>
        <dbReference type="Proteomes" id="UP001072034"/>
    </source>
</evidence>
<name>A0ABT4I6H1_9ACTO</name>
<protein>
    <recommendedName>
        <fullName evidence="3">TetR family transcriptional regulator</fullName>
    </recommendedName>
</protein>
<evidence type="ECO:0008006" key="3">
    <source>
        <dbReference type="Google" id="ProtNLM"/>
    </source>
</evidence>
<evidence type="ECO:0000313" key="1">
    <source>
        <dbReference type="EMBL" id="MCZ0856728.1"/>
    </source>
</evidence>
<sequence>MIVNNPFSNELICKQARAVAPAPTQSREALVVGTRAARRVRPQGGITAVEVSAIAVAAARFFGETAMSPENVEAAS</sequence>
<accession>A0ABT4I6H1</accession>
<dbReference type="RefSeq" id="WP_268916444.1">
    <property type="nucleotide sequence ID" value="NZ_JAPTMY010000002.1"/>
</dbReference>